<dbReference type="Proteomes" id="UP001524547">
    <property type="component" value="Unassembled WGS sequence"/>
</dbReference>
<dbReference type="EMBL" id="JAMZEJ010000004">
    <property type="protein sequence ID" value="MCQ8240571.1"/>
    <property type="molecule type" value="Genomic_DNA"/>
</dbReference>
<evidence type="ECO:0000259" key="4">
    <source>
        <dbReference type="PROSITE" id="PS51898"/>
    </source>
</evidence>
<organism evidence="5 6">
    <name type="scientific">Rhizosaccharibacter radicis</name>
    <dbReference type="NCBI Taxonomy" id="2782605"/>
    <lineage>
        <taxon>Bacteria</taxon>
        <taxon>Pseudomonadati</taxon>
        <taxon>Pseudomonadota</taxon>
        <taxon>Alphaproteobacteria</taxon>
        <taxon>Acetobacterales</taxon>
        <taxon>Acetobacteraceae</taxon>
        <taxon>Rhizosaccharibacter</taxon>
    </lineage>
</organism>
<keyword evidence="2" id="KW-0229">DNA integration</keyword>
<evidence type="ECO:0000313" key="6">
    <source>
        <dbReference type="Proteomes" id="UP001524547"/>
    </source>
</evidence>
<evidence type="ECO:0000256" key="3">
    <source>
        <dbReference type="ARBA" id="ARBA00023172"/>
    </source>
</evidence>
<reference evidence="5 6" key="1">
    <citation type="submission" date="2022-06" db="EMBL/GenBank/DDBJ databases">
        <title>Rhizosaccharibacter gen. nov. sp. nov. KSS12, endophytic bacteria isolated from sugarcane.</title>
        <authorList>
            <person name="Pitiwittayakul N."/>
        </authorList>
    </citation>
    <scope>NUCLEOTIDE SEQUENCE [LARGE SCALE GENOMIC DNA]</scope>
    <source>
        <strain evidence="5 6">KSS12</strain>
    </source>
</reference>
<dbReference type="InterPro" id="IPR011010">
    <property type="entry name" value="DNA_brk_join_enz"/>
</dbReference>
<dbReference type="Gene3D" id="1.10.443.10">
    <property type="entry name" value="Intergrase catalytic core"/>
    <property type="match status" value="1"/>
</dbReference>
<dbReference type="PANTHER" id="PTHR30629">
    <property type="entry name" value="PROPHAGE INTEGRASE"/>
    <property type="match status" value="1"/>
</dbReference>
<name>A0ABT1VW58_9PROT</name>
<dbReference type="Pfam" id="PF00589">
    <property type="entry name" value="Phage_integrase"/>
    <property type="match status" value="1"/>
</dbReference>
<sequence>MPRPRAQSPTYSLAERDGRYYVQWWEGDRKKRRSLGTGDRETAKRELRAFLAQIDVPPAPEQPTVAEILQGYLADRSLRVASVPTLTHACAALTEHLGPLRPESLNRSVARRYATLRRNQGRRNATGTKAKGVKVGAPVKALSDGTIIRELVTLRAALRWAEGERWITSVPYIEVPQAPRPRDRWLSRGEALTLLEAAVAPHVRLFIALGLYTGARSGAILELTWQQVDFGAGLIHMGAGAGNKQRAIVPISFPLRRELEKAAQSRTTDWVVEYRGDRVHLIRHGFRNAVAEAKLARVTPHTLRHTAATWMVQAGISFEMVAKFLGNTAKMVEKVYGHHSPDYLRQAADALGGAPSRVPPSPVSG</sequence>
<dbReference type="InterPro" id="IPR050808">
    <property type="entry name" value="Phage_Integrase"/>
</dbReference>
<dbReference type="CDD" id="cd00796">
    <property type="entry name" value="INT_Rci_Hp1_C"/>
    <property type="match status" value="1"/>
</dbReference>
<dbReference type="SUPFAM" id="SSF56349">
    <property type="entry name" value="DNA breaking-rejoining enzymes"/>
    <property type="match status" value="1"/>
</dbReference>
<dbReference type="RefSeq" id="WP_422919322.1">
    <property type="nucleotide sequence ID" value="NZ_JAMZEJ010000004.1"/>
</dbReference>
<protein>
    <submittedName>
        <fullName evidence="5">Site-specific integrase</fullName>
    </submittedName>
</protein>
<dbReference type="InterPro" id="IPR013762">
    <property type="entry name" value="Integrase-like_cat_sf"/>
</dbReference>
<comment type="caution">
    <text evidence="5">The sequence shown here is derived from an EMBL/GenBank/DDBJ whole genome shotgun (WGS) entry which is preliminary data.</text>
</comment>
<dbReference type="PANTHER" id="PTHR30629:SF2">
    <property type="entry name" value="PROPHAGE INTEGRASE INTS-RELATED"/>
    <property type="match status" value="1"/>
</dbReference>
<proteinExistence type="inferred from homology"/>
<feature type="domain" description="Tyr recombinase" evidence="4">
    <location>
        <begin position="181"/>
        <end position="349"/>
    </location>
</feature>
<accession>A0ABT1VW58</accession>
<comment type="similarity">
    <text evidence="1">Belongs to the 'phage' integrase family.</text>
</comment>
<keyword evidence="6" id="KW-1185">Reference proteome</keyword>
<keyword evidence="3" id="KW-0233">DNA recombination</keyword>
<dbReference type="InterPro" id="IPR002104">
    <property type="entry name" value="Integrase_catalytic"/>
</dbReference>
<dbReference type="PROSITE" id="PS51898">
    <property type="entry name" value="TYR_RECOMBINASE"/>
    <property type="match status" value="1"/>
</dbReference>
<evidence type="ECO:0000256" key="2">
    <source>
        <dbReference type="ARBA" id="ARBA00022908"/>
    </source>
</evidence>
<evidence type="ECO:0000313" key="5">
    <source>
        <dbReference type="EMBL" id="MCQ8240571.1"/>
    </source>
</evidence>
<evidence type="ECO:0000256" key="1">
    <source>
        <dbReference type="ARBA" id="ARBA00008857"/>
    </source>
</evidence>
<gene>
    <name evidence="5" type="ORF">NFI88_06895</name>
</gene>